<protein>
    <submittedName>
        <fullName evidence="3">Secreted protein</fullName>
    </submittedName>
</protein>
<evidence type="ECO:0000313" key="2">
    <source>
        <dbReference type="Proteomes" id="UP000095283"/>
    </source>
</evidence>
<organism evidence="2 3">
    <name type="scientific">Heterorhabditis bacteriophora</name>
    <name type="common">Entomopathogenic nematode worm</name>
    <dbReference type="NCBI Taxonomy" id="37862"/>
    <lineage>
        <taxon>Eukaryota</taxon>
        <taxon>Metazoa</taxon>
        <taxon>Ecdysozoa</taxon>
        <taxon>Nematoda</taxon>
        <taxon>Chromadorea</taxon>
        <taxon>Rhabditida</taxon>
        <taxon>Rhabditina</taxon>
        <taxon>Rhabditomorpha</taxon>
        <taxon>Strongyloidea</taxon>
        <taxon>Heterorhabditidae</taxon>
        <taxon>Heterorhabditis</taxon>
    </lineage>
</organism>
<keyword evidence="2" id="KW-1185">Reference proteome</keyword>
<evidence type="ECO:0000313" key="3">
    <source>
        <dbReference type="WBParaSite" id="Hba_01538"/>
    </source>
</evidence>
<dbReference type="AlphaFoldDB" id="A0A1I7WA39"/>
<evidence type="ECO:0000256" key="1">
    <source>
        <dbReference type="SAM" id="Phobius"/>
    </source>
</evidence>
<feature type="transmembrane region" description="Helical" evidence="1">
    <location>
        <begin position="121"/>
        <end position="143"/>
    </location>
</feature>
<dbReference type="Proteomes" id="UP000095283">
    <property type="component" value="Unplaced"/>
</dbReference>
<feature type="transmembrane region" description="Helical" evidence="1">
    <location>
        <begin position="12"/>
        <end position="29"/>
    </location>
</feature>
<dbReference type="WBParaSite" id="Hba_01538">
    <property type="protein sequence ID" value="Hba_01538"/>
    <property type="gene ID" value="Hba_01538"/>
</dbReference>
<feature type="transmembrane region" description="Helical" evidence="1">
    <location>
        <begin position="98"/>
        <end position="115"/>
    </location>
</feature>
<reference evidence="3" key="1">
    <citation type="submission" date="2016-11" db="UniProtKB">
        <authorList>
            <consortium name="WormBaseParasite"/>
        </authorList>
    </citation>
    <scope>IDENTIFICATION</scope>
</reference>
<keyword evidence="1" id="KW-0812">Transmembrane</keyword>
<sequence>MVWSRICEWQSVIMRAALIRVVLAFFVCLSKHRRSKYISQYLELGLNIGLTIWESTIIQSKIEKLPCTREQLRNELVFVRRSHMANNALHFTRNRSPLARGHVTTAYVFFIYRILYCSCVMTIMLLSVYLYTINIIIIIVSCYDEIRGYHRCTKVIETTA</sequence>
<keyword evidence="1" id="KW-1133">Transmembrane helix</keyword>
<name>A0A1I7WA39_HETBA</name>
<proteinExistence type="predicted"/>
<accession>A0A1I7WA39</accession>
<keyword evidence="1" id="KW-0472">Membrane</keyword>